<proteinExistence type="predicted"/>
<dbReference type="SUPFAM" id="SSF52540">
    <property type="entry name" value="P-loop containing nucleoside triphosphate hydrolases"/>
    <property type="match status" value="1"/>
</dbReference>
<dbReference type="EMBL" id="CATWFT010000022">
    <property type="protein sequence ID" value="CAJ0731327.1"/>
    <property type="molecule type" value="Genomic_DNA"/>
</dbReference>
<name>A0A2P4RFX0_RALPI</name>
<gene>
    <name evidence="3" type="ORF">DEE74_22760</name>
    <name evidence="2" type="ORF">R38712_04683</name>
</gene>
<feature type="domain" description="Protein CR006 P-loop" evidence="1">
    <location>
        <begin position="203"/>
        <end position="613"/>
    </location>
</feature>
<protein>
    <submittedName>
        <fullName evidence="3">AAA family ATPase</fullName>
    </submittedName>
</protein>
<dbReference type="Proteomes" id="UP001199322">
    <property type="component" value="Unassembled WGS sequence"/>
</dbReference>
<comment type="caution">
    <text evidence="3">The sequence shown here is derived from an EMBL/GenBank/DDBJ whole genome shotgun (WGS) entry which is preliminary data.</text>
</comment>
<organism evidence="3 5">
    <name type="scientific">Ralstonia pickettii</name>
    <name type="common">Burkholderia pickettii</name>
    <dbReference type="NCBI Taxonomy" id="329"/>
    <lineage>
        <taxon>Bacteria</taxon>
        <taxon>Pseudomonadati</taxon>
        <taxon>Pseudomonadota</taxon>
        <taxon>Betaproteobacteria</taxon>
        <taxon>Burkholderiales</taxon>
        <taxon>Burkholderiaceae</taxon>
        <taxon>Ralstonia</taxon>
    </lineage>
</organism>
<evidence type="ECO:0000259" key="1">
    <source>
        <dbReference type="Pfam" id="PF13166"/>
    </source>
</evidence>
<dbReference type="AlphaFoldDB" id="A0A2P4RFX0"/>
<sequence length="765" mass="82390">MSVDRFQLLRNVGRFDSVNAGAQLPLGRLALIYAENGRGKTTLAAILKSAGTGDASLVTERHRLGAQHPPHLVISLGIGAPLIFQNGAWSATLPNIAVFDDRFVAQNVCSGIEIETAHRQNLHELILGAQGVALNAVLQGHVARIEEHNRALRGLEDAIPAAARGALSVDDFCGLPAQANIDVAIREAERDLAAAQSADMVRQAAEFSTLTLPAFDIEALNALLVRTLPELEAAAAANVQAHLAKLGPEAAAWVHDGMQLVAGASAGHDKDICPFCAQDLAGSPLLRHYQAYFSAAYEGLKQDIAQYIRGVNTAHGAPAALAFERSAREAERSSTFWRSFLAVPEFAIDTAAVTQVWTQAREAVAQALAEKQASPLEGMRLSAAALAALEAYEAAKAAVVACSESLEACNDQIAAVKERAASANVARLTLDLTRLKCVQARHSDAVAPHCAAYLAEKASKTETERLRTQARSALDNYRQNIFPAYQDAINIYLGRFNAGFRLDAVGSVNNRGGSSCTYNVLINNETVPLTSAAGPSFRNTLSAGDRNALALAFFFASLDQDPQLAQKVVVIDDPMTSLDEHRSLTTVQEIRRLVGRVAQVIVLSHSKPFLCGLWEGANPADRSAIRVSREATGSTLAPWDVRQDCITEHDKRHELVTRYLQAADPAEERAVAAALRPILEAFARVAYPATFQPGSLLGPFLGICEQRVNTPAQILSQVDITELRALLDYANLFHHDSNPAWAAQLINDQELADFARRTLAFTRRS</sequence>
<evidence type="ECO:0000313" key="5">
    <source>
        <dbReference type="Proteomes" id="UP001199322"/>
    </source>
</evidence>
<dbReference type="Pfam" id="PF13166">
    <property type="entry name" value="AAA_13"/>
    <property type="match status" value="1"/>
</dbReference>
<dbReference type="RefSeq" id="WP_015855874.1">
    <property type="nucleotide sequence ID" value="NZ_CATWFT010000022.1"/>
</dbReference>
<dbReference type="InterPro" id="IPR027417">
    <property type="entry name" value="P-loop_NTPase"/>
</dbReference>
<dbReference type="InterPro" id="IPR026866">
    <property type="entry name" value="CR006_AAA"/>
</dbReference>
<evidence type="ECO:0000313" key="4">
    <source>
        <dbReference type="Proteomes" id="UP001189303"/>
    </source>
</evidence>
<evidence type="ECO:0000313" key="2">
    <source>
        <dbReference type="EMBL" id="CAJ0731327.1"/>
    </source>
</evidence>
<dbReference type="Proteomes" id="UP001189303">
    <property type="component" value="Unassembled WGS sequence"/>
</dbReference>
<dbReference type="Gene3D" id="3.40.50.300">
    <property type="entry name" value="P-loop containing nucleotide triphosphate hydrolases"/>
    <property type="match status" value="1"/>
</dbReference>
<reference evidence="2 4" key="2">
    <citation type="submission" date="2023-07" db="EMBL/GenBank/DDBJ databases">
        <authorList>
            <person name="Peeters C."/>
        </authorList>
    </citation>
    <scope>NUCLEOTIDE SEQUENCE [LARGE SCALE GENOMIC DNA]</scope>
    <source>
        <strain evidence="2 4">R-38712</strain>
    </source>
</reference>
<accession>A0A2P4RFX0</accession>
<reference evidence="3" key="1">
    <citation type="submission" date="2018-06" db="EMBL/GenBank/DDBJ databases">
        <authorList>
            <person name="O'Rourke A."/>
        </authorList>
    </citation>
    <scope>NUCLEOTIDE SEQUENCE</scope>
    <source>
        <strain evidence="3">132550021-3</strain>
    </source>
</reference>
<evidence type="ECO:0000313" key="3">
    <source>
        <dbReference type="EMBL" id="MBX3892694.1"/>
    </source>
</evidence>
<keyword evidence="4" id="KW-1185">Reference proteome</keyword>
<dbReference type="EMBL" id="QGBI01000028">
    <property type="protein sequence ID" value="MBX3892694.1"/>
    <property type="molecule type" value="Genomic_DNA"/>
</dbReference>